<dbReference type="OrthoDB" id="9781888at2"/>
<keyword evidence="5" id="KW-1185">Reference proteome</keyword>
<dbReference type="RefSeq" id="WP_113914835.1">
    <property type="nucleotide sequence ID" value="NZ_QNSE01000001.1"/>
</dbReference>
<dbReference type="PANTHER" id="PTHR30469">
    <property type="entry name" value="MULTIDRUG RESISTANCE PROTEIN MDTA"/>
    <property type="match status" value="1"/>
</dbReference>
<accession>A0A366JGN1</accession>
<feature type="coiled-coil region" evidence="2">
    <location>
        <begin position="109"/>
        <end position="191"/>
    </location>
</feature>
<dbReference type="NCBIfam" id="TIGR01730">
    <property type="entry name" value="RND_mfp"/>
    <property type="match status" value="1"/>
</dbReference>
<sequence>MKHLSRWITLLLAGVAIAGAYLYVSHAIKAQQNRVQTPRPATPEQALEISTLSANIGSYSAAIKASGIVKPRYSLTMTSQVSGEVISLSDKFESGQIIKKGHLLGQLQNTELNSNVASAKNTLATAELALKEEIRQGEQANAEWEAAGFKGDPDSDLVLREPQLKAARADVESAKAALNNAQAQLKHTQLTAPFNALVVARSVSLGSYLSSGSEVGTLYSIDRAEIKVDLSNSDWLKLPDTKTLLKQGWPALISSIDDKNSWQGEILSINQHIDETTRMRSLLVSLEKPLDQSPALIPGAFVEISIQGKRLDNLWRLPNTALSQKSEIWYIDQDSRLAAFETTPRFVDSKYVYIEVPESMRQKTYQVLVQPYNSYLKGTLAQPLTTSTSTDTSVKP</sequence>
<dbReference type="InterPro" id="IPR006143">
    <property type="entry name" value="RND_pump_MFP"/>
</dbReference>
<feature type="domain" description="Multidrug resistance protein MdtA-like barrel-sandwich hybrid" evidence="3">
    <location>
        <begin position="76"/>
        <end position="214"/>
    </location>
</feature>
<evidence type="ECO:0000256" key="2">
    <source>
        <dbReference type="SAM" id="Coils"/>
    </source>
</evidence>
<comment type="similarity">
    <text evidence="1">Belongs to the membrane fusion protein (MFP) (TC 8.A.1) family.</text>
</comment>
<organism evidence="4 5">
    <name type="scientific">Marinomonas rhizomae</name>
    <dbReference type="NCBI Taxonomy" id="491948"/>
    <lineage>
        <taxon>Bacteria</taxon>
        <taxon>Pseudomonadati</taxon>
        <taxon>Pseudomonadota</taxon>
        <taxon>Gammaproteobacteria</taxon>
        <taxon>Oceanospirillales</taxon>
        <taxon>Oceanospirillaceae</taxon>
        <taxon>Marinomonas</taxon>
    </lineage>
</organism>
<dbReference type="InterPro" id="IPR058625">
    <property type="entry name" value="MdtA-like_BSH"/>
</dbReference>
<gene>
    <name evidence="4" type="ORF">DFP80_10184</name>
</gene>
<dbReference type="Gene3D" id="2.40.50.100">
    <property type="match status" value="1"/>
</dbReference>
<dbReference type="Pfam" id="PF25917">
    <property type="entry name" value="BSH_RND"/>
    <property type="match status" value="1"/>
</dbReference>
<dbReference type="EMBL" id="QNSE01000001">
    <property type="protein sequence ID" value="RBP85589.1"/>
    <property type="molecule type" value="Genomic_DNA"/>
</dbReference>
<evidence type="ECO:0000256" key="1">
    <source>
        <dbReference type="ARBA" id="ARBA00009477"/>
    </source>
</evidence>
<evidence type="ECO:0000313" key="4">
    <source>
        <dbReference type="EMBL" id="RBP85589.1"/>
    </source>
</evidence>
<comment type="caution">
    <text evidence="4">The sequence shown here is derived from an EMBL/GenBank/DDBJ whole genome shotgun (WGS) entry which is preliminary data.</text>
</comment>
<dbReference type="Gene3D" id="2.40.30.170">
    <property type="match status" value="1"/>
</dbReference>
<dbReference type="Gene3D" id="1.10.287.470">
    <property type="entry name" value="Helix hairpin bin"/>
    <property type="match status" value="1"/>
</dbReference>
<reference evidence="4 5" key="1">
    <citation type="submission" date="2018-06" db="EMBL/GenBank/DDBJ databases">
        <title>Genomic Encyclopedia of Type Strains, Phase III (KMG-III): the genomes of soil and plant-associated and newly described type strains.</title>
        <authorList>
            <person name="Whitman W."/>
        </authorList>
    </citation>
    <scope>NUCLEOTIDE SEQUENCE [LARGE SCALE GENOMIC DNA]</scope>
    <source>
        <strain evidence="4 5">CECT 7377</strain>
    </source>
</reference>
<evidence type="ECO:0000313" key="5">
    <source>
        <dbReference type="Proteomes" id="UP000252792"/>
    </source>
</evidence>
<dbReference type="GO" id="GO:1990281">
    <property type="term" value="C:efflux pump complex"/>
    <property type="evidence" value="ECO:0007669"/>
    <property type="project" value="TreeGrafter"/>
</dbReference>
<evidence type="ECO:0000259" key="3">
    <source>
        <dbReference type="Pfam" id="PF25917"/>
    </source>
</evidence>
<protein>
    <submittedName>
        <fullName evidence="4">RND family efflux transporter MFP subunit</fullName>
    </submittedName>
</protein>
<dbReference type="SUPFAM" id="SSF111369">
    <property type="entry name" value="HlyD-like secretion proteins"/>
    <property type="match status" value="1"/>
</dbReference>
<dbReference type="AlphaFoldDB" id="A0A366JGN1"/>
<dbReference type="GO" id="GO:0015562">
    <property type="term" value="F:efflux transmembrane transporter activity"/>
    <property type="evidence" value="ECO:0007669"/>
    <property type="project" value="TreeGrafter"/>
</dbReference>
<name>A0A366JGN1_9GAMM</name>
<keyword evidence="2" id="KW-0175">Coiled coil</keyword>
<proteinExistence type="inferred from homology"/>
<dbReference type="Proteomes" id="UP000252792">
    <property type="component" value="Unassembled WGS sequence"/>
</dbReference>